<evidence type="ECO:0008006" key="3">
    <source>
        <dbReference type="Google" id="ProtNLM"/>
    </source>
</evidence>
<dbReference type="InterPro" id="IPR036737">
    <property type="entry name" value="OmpA-like_sf"/>
</dbReference>
<organism evidence="1 2">
    <name type="scientific">Hyphomonas atlantica</name>
    <dbReference type="NCBI Taxonomy" id="1280948"/>
    <lineage>
        <taxon>Bacteria</taxon>
        <taxon>Pseudomonadati</taxon>
        <taxon>Pseudomonadota</taxon>
        <taxon>Alphaproteobacteria</taxon>
        <taxon>Hyphomonadales</taxon>
        <taxon>Hyphomonadaceae</taxon>
        <taxon>Hyphomonas</taxon>
    </lineage>
</organism>
<evidence type="ECO:0000313" key="1">
    <source>
        <dbReference type="EMBL" id="HBQ49661.1"/>
    </source>
</evidence>
<reference evidence="1 2" key="1">
    <citation type="journal article" date="2018" name="Nat. Biotechnol.">
        <title>A standardized bacterial taxonomy based on genome phylogeny substantially revises the tree of life.</title>
        <authorList>
            <person name="Parks D.H."/>
            <person name="Chuvochina M."/>
            <person name="Waite D.W."/>
            <person name="Rinke C."/>
            <person name="Skarshewski A."/>
            <person name="Chaumeil P.A."/>
            <person name="Hugenholtz P."/>
        </authorList>
    </citation>
    <scope>NUCLEOTIDE SEQUENCE [LARGE SCALE GENOMIC DNA]</scope>
    <source>
        <strain evidence="1">UBA10378</strain>
    </source>
</reference>
<dbReference type="Gene3D" id="3.30.1330.60">
    <property type="entry name" value="OmpA-like domain"/>
    <property type="match status" value="1"/>
</dbReference>
<protein>
    <recommendedName>
        <fullName evidence="3">OmpA-like domain-containing protein</fullName>
    </recommendedName>
</protein>
<evidence type="ECO:0000313" key="2">
    <source>
        <dbReference type="Proteomes" id="UP000263957"/>
    </source>
</evidence>
<dbReference type="Proteomes" id="UP000263957">
    <property type="component" value="Unassembled WGS sequence"/>
</dbReference>
<sequence length="170" mass="18175">MSVDTSSLKEDWIMKRAQILAGLSIGAIALTFPAMSDAPKAPPLEPVHVPFERSCEDTEITVYFSNQEAVLSSYAVRSLNTAGDRLAGCSISNIEAKVISADSTDTERSTTLSEARAAIVLEALNARGIRARDVRMNFAPAVVSDPAETTNLPMARRVDLTVTASKGYGL</sequence>
<proteinExistence type="predicted"/>
<comment type="caution">
    <text evidence="1">The sequence shown here is derived from an EMBL/GenBank/DDBJ whole genome shotgun (WGS) entry which is preliminary data.</text>
</comment>
<name>A0A356W7J9_9PROT</name>
<dbReference type="AlphaFoldDB" id="A0A356W7J9"/>
<gene>
    <name evidence="1" type="ORF">DD728_12435</name>
</gene>
<dbReference type="EMBL" id="DOGS01000247">
    <property type="protein sequence ID" value="HBQ49661.1"/>
    <property type="molecule type" value="Genomic_DNA"/>
</dbReference>
<dbReference type="SUPFAM" id="SSF103088">
    <property type="entry name" value="OmpA-like"/>
    <property type="match status" value="1"/>
</dbReference>
<accession>A0A356W7J9</accession>